<evidence type="ECO:0000256" key="5">
    <source>
        <dbReference type="ARBA" id="ARBA00048494"/>
    </source>
</evidence>
<feature type="domain" description="NodB homology" evidence="7">
    <location>
        <begin position="115"/>
        <end position="290"/>
    </location>
</feature>
<dbReference type="Proteomes" id="UP000887226">
    <property type="component" value="Unassembled WGS sequence"/>
</dbReference>
<evidence type="ECO:0000256" key="4">
    <source>
        <dbReference type="ARBA" id="ARBA00024056"/>
    </source>
</evidence>
<reference evidence="8" key="1">
    <citation type="journal article" date="2021" name="IMA Fungus">
        <title>Genomic characterization of three marine fungi, including Emericellopsis atlantica sp. nov. with signatures of a generalist lifestyle and marine biomass degradation.</title>
        <authorList>
            <person name="Hagestad O.C."/>
            <person name="Hou L."/>
            <person name="Andersen J.H."/>
            <person name="Hansen E.H."/>
            <person name="Altermark B."/>
            <person name="Li C."/>
            <person name="Kuhnert E."/>
            <person name="Cox R.J."/>
            <person name="Crous P.W."/>
            <person name="Spatafora J.W."/>
            <person name="Lail K."/>
            <person name="Amirebrahimi M."/>
            <person name="Lipzen A."/>
            <person name="Pangilinan J."/>
            <person name="Andreopoulos W."/>
            <person name="Hayes R.D."/>
            <person name="Ng V."/>
            <person name="Grigoriev I.V."/>
            <person name="Jackson S.A."/>
            <person name="Sutton T.D.S."/>
            <person name="Dobson A.D.W."/>
            <person name="Rama T."/>
        </authorList>
    </citation>
    <scope>NUCLEOTIDE SEQUENCE</scope>
    <source>
        <strain evidence="8">TRa3180A</strain>
    </source>
</reference>
<evidence type="ECO:0000259" key="7">
    <source>
        <dbReference type="PROSITE" id="PS51677"/>
    </source>
</evidence>
<dbReference type="PROSITE" id="PS51677">
    <property type="entry name" value="NODB"/>
    <property type="match status" value="1"/>
</dbReference>
<dbReference type="PANTHER" id="PTHR10587">
    <property type="entry name" value="GLYCOSYL TRANSFERASE-RELATED"/>
    <property type="match status" value="1"/>
</dbReference>
<evidence type="ECO:0000256" key="1">
    <source>
        <dbReference type="ARBA" id="ARBA00001941"/>
    </source>
</evidence>
<dbReference type="EMBL" id="MU254023">
    <property type="protein sequence ID" value="KAG9242914.1"/>
    <property type="molecule type" value="Genomic_DNA"/>
</dbReference>
<organism evidence="8 9">
    <name type="scientific">Calycina marina</name>
    <dbReference type="NCBI Taxonomy" id="1763456"/>
    <lineage>
        <taxon>Eukaryota</taxon>
        <taxon>Fungi</taxon>
        <taxon>Dikarya</taxon>
        <taxon>Ascomycota</taxon>
        <taxon>Pezizomycotina</taxon>
        <taxon>Leotiomycetes</taxon>
        <taxon>Helotiales</taxon>
        <taxon>Pezizellaceae</taxon>
        <taxon>Calycina</taxon>
    </lineage>
</organism>
<keyword evidence="9" id="KW-1185">Reference proteome</keyword>
<evidence type="ECO:0000256" key="2">
    <source>
        <dbReference type="ARBA" id="ARBA00023024"/>
    </source>
</evidence>
<evidence type="ECO:0000313" key="9">
    <source>
        <dbReference type="Proteomes" id="UP000887226"/>
    </source>
</evidence>
<keyword evidence="6" id="KW-1133">Transmembrane helix</keyword>
<dbReference type="InterPro" id="IPR002509">
    <property type="entry name" value="NODB_dom"/>
</dbReference>
<dbReference type="GO" id="GO:0004099">
    <property type="term" value="F:chitin deacetylase activity"/>
    <property type="evidence" value="ECO:0007669"/>
    <property type="project" value="UniProtKB-EC"/>
</dbReference>
<dbReference type="SUPFAM" id="SSF88713">
    <property type="entry name" value="Glycoside hydrolase/deacetylase"/>
    <property type="match status" value="1"/>
</dbReference>
<keyword evidence="2" id="KW-0146">Chitin degradation</keyword>
<keyword evidence="2" id="KW-0119">Carbohydrate metabolism</keyword>
<evidence type="ECO:0000256" key="3">
    <source>
        <dbReference type="ARBA" id="ARBA00023285"/>
    </source>
</evidence>
<protein>
    <recommendedName>
        <fullName evidence="4">chitin deacetylase</fullName>
        <ecNumber evidence="4">3.5.1.41</ecNumber>
    </recommendedName>
</protein>
<dbReference type="GO" id="GO:0005975">
    <property type="term" value="P:carbohydrate metabolic process"/>
    <property type="evidence" value="ECO:0007669"/>
    <property type="project" value="InterPro"/>
</dbReference>
<proteinExistence type="predicted"/>
<comment type="cofactor">
    <cofactor evidence="1">
        <name>Co(2+)</name>
        <dbReference type="ChEBI" id="CHEBI:48828"/>
    </cofactor>
</comment>
<accession>A0A9P7YZN1</accession>
<dbReference type="AlphaFoldDB" id="A0A9P7YZN1"/>
<feature type="transmembrane region" description="Helical" evidence="6">
    <location>
        <begin position="67"/>
        <end position="87"/>
    </location>
</feature>
<dbReference type="Gene3D" id="3.20.20.370">
    <property type="entry name" value="Glycoside hydrolase/deacetylase"/>
    <property type="match status" value="1"/>
</dbReference>
<dbReference type="EC" id="3.5.1.41" evidence="4"/>
<sequence length="309" mass="35246">MHFSTRYLQRQFRRHPVARLFNQAQRSWNLILPAKHIKIDDEKQFSVVDDYPLAGRRPLRVARLTKMLLLSLLVLLALIIIIPYIIYKPPATLINFFQWKYPDVLFQVTLPSSQHVVALTLDDAPSDETAKLLEILKKYSAKATFFIIGSQIASQPGLLQRIHDEGHELGNHAWEDEPSISLPFAELERQVKEVEALVPANNNGAKYFRPGSGFFNKQLVQKVKKLGYQVVLGGIYPHDPQIHNPKVNARHVLSMVRPGGVIIMHDRRSYSAEQLELVLKGLAERDWVVKSVGGLLKIQEELASNRKSR</sequence>
<keyword evidence="2" id="KW-0624">Polysaccharide degradation</keyword>
<dbReference type="Pfam" id="PF01522">
    <property type="entry name" value="Polysacc_deac_1"/>
    <property type="match status" value="1"/>
</dbReference>
<dbReference type="InterPro" id="IPR011330">
    <property type="entry name" value="Glyco_hydro/deAcase_b/a-brl"/>
</dbReference>
<evidence type="ECO:0000313" key="8">
    <source>
        <dbReference type="EMBL" id="KAG9242914.1"/>
    </source>
</evidence>
<dbReference type="GO" id="GO:0006032">
    <property type="term" value="P:chitin catabolic process"/>
    <property type="evidence" value="ECO:0007669"/>
    <property type="project" value="UniProtKB-KW"/>
</dbReference>
<gene>
    <name evidence="8" type="ORF">BJ878DRAFT_513164</name>
</gene>
<name>A0A9P7YZN1_9HELO</name>
<dbReference type="GO" id="GO:0009272">
    <property type="term" value="P:fungal-type cell wall biogenesis"/>
    <property type="evidence" value="ECO:0007669"/>
    <property type="project" value="UniProtKB-ARBA"/>
</dbReference>
<keyword evidence="6" id="KW-0812">Transmembrane</keyword>
<dbReference type="PANTHER" id="PTHR10587:SF137">
    <property type="entry name" value="4-DEOXY-4-FORMAMIDO-L-ARABINOSE-PHOSPHOUNDECAPRENOL DEFORMYLASE ARND-RELATED"/>
    <property type="match status" value="1"/>
</dbReference>
<keyword evidence="3" id="KW-0170">Cobalt</keyword>
<comment type="catalytic activity">
    <reaction evidence="5">
        <text>[(1-&gt;4)-N-acetyl-beta-D-glucosaminyl](n) + n H2O = chitosan + n acetate</text>
        <dbReference type="Rhea" id="RHEA:10464"/>
        <dbReference type="Rhea" id="RHEA-COMP:9593"/>
        <dbReference type="Rhea" id="RHEA-COMP:9597"/>
        <dbReference type="ChEBI" id="CHEBI:15377"/>
        <dbReference type="ChEBI" id="CHEBI:17029"/>
        <dbReference type="ChEBI" id="CHEBI:30089"/>
        <dbReference type="ChEBI" id="CHEBI:57704"/>
        <dbReference type="EC" id="3.5.1.41"/>
    </reaction>
    <physiologicalReaction direction="left-to-right" evidence="5">
        <dbReference type="Rhea" id="RHEA:10465"/>
    </physiologicalReaction>
</comment>
<dbReference type="OrthoDB" id="407355at2759"/>
<evidence type="ECO:0000256" key="6">
    <source>
        <dbReference type="SAM" id="Phobius"/>
    </source>
</evidence>
<comment type="caution">
    <text evidence="8">The sequence shown here is derived from an EMBL/GenBank/DDBJ whole genome shotgun (WGS) entry which is preliminary data.</text>
</comment>
<dbReference type="InterPro" id="IPR050248">
    <property type="entry name" value="Polysacc_deacetylase_ArnD"/>
</dbReference>
<keyword evidence="6" id="KW-0472">Membrane</keyword>